<evidence type="ECO:0000256" key="4">
    <source>
        <dbReference type="ARBA" id="ARBA00022729"/>
    </source>
</evidence>
<evidence type="ECO:0000256" key="1">
    <source>
        <dbReference type="ARBA" id="ARBA00004302"/>
    </source>
</evidence>
<evidence type="ECO:0000256" key="6">
    <source>
        <dbReference type="ARBA" id="ARBA00022869"/>
    </source>
</evidence>
<feature type="disulfide bond" evidence="10">
    <location>
        <begin position="447"/>
        <end position="456"/>
    </location>
</feature>
<keyword evidence="5" id="KW-0677">Repeat</keyword>
<evidence type="ECO:0000256" key="5">
    <source>
        <dbReference type="ARBA" id="ARBA00022737"/>
    </source>
</evidence>
<dbReference type="FunFam" id="2.10.25.10:FF:000188">
    <property type="entry name" value="Laminin subunit gamma 2"/>
    <property type="match status" value="1"/>
</dbReference>
<dbReference type="Gene3D" id="2.10.25.10">
    <property type="entry name" value="Laminin"/>
    <property type="match status" value="6"/>
</dbReference>
<dbReference type="SMART" id="SM00281">
    <property type="entry name" value="LamB"/>
    <property type="match status" value="1"/>
</dbReference>
<dbReference type="PANTHER" id="PTHR10574">
    <property type="entry name" value="NETRIN/LAMININ-RELATED"/>
    <property type="match status" value="1"/>
</dbReference>
<keyword evidence="6" id="KW-0084">Basement membrane</keyword>
<dbReference type="InterPro" id="IPR002049">
    <property type="entry name" value="LE_dom"/>
</dbReference>
<protein>
    <recommendedName>
        <fullName evidence="16">Laminin, gamma 2</fullName>
    </recommendedName>
</protein>
<dbReference type="InterPro" id="IPR056863">
    <property type="entry name" value="LMN_ATRN_NET-like_EGF"/>
</dbReference>
<dbReference type="Ensembl" id="ENSPKIT00000004329.1">
    <property type="protein sequence ID" value="ENSPKIP00000023642.1"/>
    <property type="gene ID" value="ENSPKIG00000007171.1"/>
</dbReference>
<dbReference type="Proteomes" id="UP000261540">
    <property type="component" value="Unplaced"/>
</dbReference>
<keyword evidence="2" id="KW-0964">Secreted</keyword>
<keyword evidence="4 11" id="KW-0732">Signal</keyword>
<evidence type="ECO:0000256" key="9">
    <source>
        <dbReference type="ARBA" id="ARBA00023292"/>
    </source>
</evidence>
<dbReference type="GO" id="GO:0005604">
    <property type="term" value="C:basement membrane"/>
    <property type="evidence" value="ECO:0007669"/>
    <property type="project" value="UniProtKB-SubCell"/>
</dbReference>
<feature type="disulfide bond" evidence="10">
    <location>
        <begin position="45"/>
        <end position="54"/>
    </location>
</feature>
<dbReference type="Pfam" id="PF24973">
    <property type="entry name" value="EGF_LMN_ATRN"/>
    <property type="match status" value="2"/>
</dbReference>
<dbReference type="Pfam" id="PF00052">
    <property type="entry name" value="Laminin_B"/>
    <property type="match status" value="1"/>
</dbReference>
<dbReference type="SMART" id="SM00180">
    <property type="entry name" value="EGF_Lam"/>
    <property type="match status" value="6"/>
</dbReference>
<evidence type="ECO:0000256" key="7">
    <source>
        <dbReference type="ARBA" id="ARBA00023157"/>
    </source>
</evidence>
<feature type="domain" description="Laminin IV type A" evidence="13">
    <location>
        <begin position="146"/>
        <end position="317"/>
    </location>
</feature>
<evidence type="ECO:0000256" key="10">
    <source>
        <dbReference type="PROSITE-ProRule" id="PRU00460"/>
    </source>
</evidence>
<dbReference type="SUPFAM" id="SSF57196">
    <property type="entry name" value="EGF/Laminin"/>
    <property type="match status" value="3"/>
</dbReference>
<feature type="chain" id="PRO_5017394332" description="Laminin, gamma 2" evidence="11">
    <location>
        <begin position="22"/>
        <end position="826"/>
    </location>
</feature>
<evidence type="ECO:0000256" key="3">
    <source>
        <dbReference type="ARBA" id="ARBA00022530"/>
    </source>
</evidence>
<dbReference type="PROSITE" id="PS50027">
    <property type="entry name" value="EGF_LAM_2"/>
    <property type="match status" value="2"/>
</dbReference>
<name>A0A3B3RYW1_9TELE</name>
<keyword evidence="3" id="KW-0272">Extracellular matrix</keyword>
<dbReference type="CDD" id="cd00055">
    <property type="entry name" value="EGF_Lam"/>
    <property type="match status" value="5"/>
</dbReference>
<evidence type="ECO:0000313" key="15">
    <source>
        <dbReference type="Proteomes" id="UP000261540"/>
    </source>
</evidence>
<feature type="domain" description="Laminin EGF-like" evidence="12">
    <location>
        <begin position="24"/>
        <end position="72"/>
    </location>
</feature>
<dbReference type="PROSITE" id="PS01248">
    <property type="entry name" value="EGF_LAM_1"/>
    <property type="match status" value="2"/>
</dbReference>
<sequence>MWIRWIYYCGIVFFILSPVQALACNCNGKSIGCIWDTDGPRCLNCQENTEGRQCERCKEGFYHQRAGDPCLPCNCNSAGSTNPQCDAAGVCSCKRGVRGDKCDRCNNGAPVTPIECPSCFCHGHSDTCSPAEGYSVLTISSTAFSSGTEGWRAAAAYGTAGSSVRFQWSSRLRSLEVFSDSSVPLYLLAPASYLGNQQLSYGQTLSFSLRLDWGVRYPSTSDVVLEGGGLRVAAPLGDLHRVIPCGQKTTYSFRLDESPVSKWQPTLTSLQFQILLQNVTAIKIRGTFGRRSRSYLDDVQLVSARQGPGTPAGWVGKCSCPVGHEGQFCERCAVGYRKMDPAKGPFSQCTPCSNADTGETISYIACVTCSTSITYITLTPGSIDGRCDRCSPGTTGARCNMCEDGFYGDPLGESGPRQPCQRCQCNGNIDPNAVGNCHRLTGQCLQCLNHTTGFFCESCQDGFHRSHASDNCKACNCNPLGSTSRECSSSGQCLCREAFEGPKCDRPACPSCFDRVKHKVGICGFPAIAYLSFKSKDDLDTKHHKTHHLFELSQAQSRESSSLQSVSDTLGAVSQQERQYQRRASDIDLLLRDVRHQLLKAKTDIRNAVSWHVSFASFNEQQQGEADMVDQTAKSALAEAENAKGLIRPVLLGENKVAELVNDLQIGKQLSTNRAEAERSLERLRDIADVVQGAVSSNTQSLDIMGRVQGDYREALGTFRNLRDAVTYTEFSGALTDLLTTAGSTDITGRKSYNELELSIADARKMVTQLLKPRLQKLEEMEASQMAKAMSLNADIDNILLDIKNLQDIQRTIPVGCFNAQPIESP</sequence>
<comment type="caution">
    <text evidence="10">Lacks conserved residue(s) required for the propagation of feature annotation.</text>
</comment>
<dbReference type="FunFam" id="2.10.25.10:FF:000130">
    <property type="entry name" value="Laminin subunit beta 1"/>
    <property type="match status" value="1"/>
</dbReference>
<dbReference type="AlphaFoldDB" id="A0A3B3RYW1"/>
<keyword evidence="7 10" id="KW-1015">Disulfide bond</keyword>
<comment type="subcellular location">
    <subcellularLocation>
        <location evidence="1">Secreted</location>
        <location evidence="1">Extracellular space</location>
        <location evidence="1">Extracellular matrix</location>
        <location evidence="1">Basement membrane</location>
    </subcellularLocation>
</comment>
<dbReference type="InterPro" id="IPR050440">
    <property type="entry name" value="Laminin/Netrin_ECM"/>
</dbReference>
<dbReference type="STRING" id="1676925.ENSPKIP00000023642"/>
<keyword evidence="8" id="KW-0325">Glycoprotein</keyword>
<evidence type="ECO:0000313" key="14">
    <source>
        <dbReference type="Ensembl" id="ENSPKIP00000023642.1"/>
    </source>
</evidence>
<evidence type="ECO:0000259" key="12">
    <source>
        <dbReference type="PROSITE" id="PS50027"/>
    </source>
</evidence>
<dbReference type="Pfam" id="PF00053">
    <property type="entry name" value="EGF_laminin"/>
    <property type="match status" value="3"/>
</dbReference>
<evidence type="ECO:0000259" key="13">
    <source>
        <dbReference type="PROSITE" id="PS51115"/>
    </source>
</evidence>
<dbReference type="PANTHER" id="PTHR10574:SF270">
    <property type="entry name" value="LAMININ SUBUNIT GAMMA-1"/>
    <property type="match status" value="1"/>
</dbReference>
<accession>A0A3B3RYW1</accession>
<dbReference type="GeneTree" id="ENSGT00940000158069"/>
<evidence type="ECO:0000256" key="8">
    <source>
        <dbReference type="ARBA" id="ARBA00023180"/>
    </source>
</evidence>
<proteinExistence type="predicted"/>
<keyword evidence="9 10" id="KW-0424">Laminin EGF-like domain</keyword>
<evidence type="ECO:0000256" key="2">
    <source>
        <dbReference type="ARBA" id="ARBA00022525"/>
    </source>
</evidence>
<keyword evidence="15" id="KW-1185">Reference proteome</keyword>
<dbReference type="InterPro" id="IPR000034">
    <property type="entry name" value="Laminin_IV"/>
</dbReference>
<evidence type="ECO:0000256" key="11">
    <source>
        <dbReference type="SAM" id="SignalP"/>
    </source>
</evidence>
<organism evidence="14 15">
    <name type="scientific">Paramormyrops kingsleyae</name>
    <dbReference type="NCBI Taxonomy" id="1676925"/>
    <lineage>
        <taxon>Eukaryota</taxon>
        <taxon>Metazoa</taxon>
        <taxon>Chordata</taxon>
        <taxon>Craniata</taxon>
        <taxon>Vertebrata</taxon>
        <taxon>Euteleostomi</taxon>
        <taxon>Actinopterygii</taxon>
        <taxon>Neopterygii</taxon>
        <taxon>Teleostei</taxon>
        <taxon>Osteoglossocephala</taxon>
        <taxon>Osteoglossomorpha</taxon>
        <taxon>Osteoglossiformes</taxon>
        <taxon>Mormyridae</taxon>
        <taxon>Paramormyrops</taxon>
    </lineage>
</organism>
<feature type="signal peptide" evidence="11">
    <location>
        <begin position="1"/>
        <end position="21"/>
    </location>
</feature>
<reference evidence="14" key="2">
    <citation type="submission" date="2025-09" db="UniProtKB">
        <authorList>
            <consortium name="Ensembl"/>
        </authorList>
    </citation>
    <scope>IDENTIFICATION</scope>
</reference>
<dbReference type="PROSITE" id="PS51115">
    <property type="entry name" value="LAMININ_IVA"/>
    <property type="match status" value="1"/>
</dbReference>
<feature type="domain" description="Laminin EGF-like" evidence="12">
    <location>
        <begin position="423"/>
        <end position="474"/>
    </location>
</feature>
<dbReference type="GO" id="GO:0009887">
    <property type="term" value="P:animal organ morphogenesis"/>
    <property type="evidence" value="ECO:0007669"/>
    <property type="project" value="TreeGrafter"/>
</dbReference>
<reference evidence="14" key="1">
    <citation type="submission" date="2025-08" db="UniProtKB">
        <authorList>
            <consortium name="Ensembl"/>
        </authorList>
    </citation>
    <scope>IDENTIFICATION</scope>
</reference>
<dbReference type="GO" id="GO:0009888">
    <property type="term" value="P:tissue development"/>
    <property type="evidence" value="ECO:0007669"/>
    <property type="project" value="TreeGrafter"/>
</dbReference>
<evidence type="ECO:0008006" key="16">
    <source>
        <dbReference type="Google" id="ProtNLM"/>
    </source>
</evidence>